<organism evidence="3 4">
    <name type="scientific">Chondromyces apiculatus DSM 436</name>
    <dbReference type="NCBI Taxonomy" id="1192034"/>
    <lineage>
        <taxon>Bacteria</taxon>
        <taxon>Pseudomonadati</taxon>
        <taxon>Myxococcota</taxon>
        <taxon>Polyangia</taxon>
        <taxon>Polyangiales</taxon>
        <taxon>Polyangiaceae</taxon>
        <taxon>Chondromyces</taxon>
    </lineage>
</organism>
<dbReference type="InterPro" id="IPR011008">
    <property type="entry name" value="Dimeric_a/b-barrel"/>
</dbReference>
<dbReference type="Gene3D" id="3.30.70.1060">
    <property type="entry name" value="Dimeric alpha+beta barrel"/>
    <property type="match status" value="1"/>
</dbReference>
<evidence type="ECO:0000259" key="2">
    <source>
        <dbReference type="Pfam" id="PF03795"/>
    </source>
</evidence>
<proteinExistence type="inferred from homology"/>
<dbReference type="OrthoDB" id="9807535at2"/>
<keyword evidence="4" id="KW-1185">Reference proteome</keyword>
<gene>
    <name evidence="3" type="ORF">CAP_8975</name>
</gene>
<dbReference type="eggNOG" id="COG3795">
    <property type="taxonomic scope" value="Bacteria"/>
</dbReference>
<evidence type="ECO:0000313" key="3">
    <source>
        <dbReference type="EMBL" id="EYF00814.1"/>
    </source>
</evidence>
<reference evidence="3 4" key="1">
    <citation type="submission" date="2013-05" db="EMBL/GenBank/DDBJ databases">
        <title>Genome assembly of Chondromyces apiculatus DSM 436.</title>
        <authorList>
            <person name="Sharma G."/>
            <person name="Khatri I."/>
            <person name="Kaur C."/>
            <person name="Mayilraj S."/>
            <person name="Subramanian S."/>
        </authorList>
    </citation>
    <scope>NUCLEOTIDE SEQUENCE [LARGE SCALE GENOMIC DNA]</scope>
    <source>
        <strain evidence="3 4">DSM 436</strain>
    </source>
</reference>
<sequence length="143" mass="15524">MRFLLIPSLIPSDTKAEADMPFDEKLFDAQMKYNEELHRAGVLVASEGLNVASKGAHVRFSGGKGTVVDGPFAETKELIAGFYLINVKSREEAIAWALRYPSGAADEVMEVRPLTAESDIPPELVARIADVAPTWYASVGGTR</sequence>
<dbReference type="AlphaFoldDB" id="A0A017SV03"/>
<evidence type="ECO:0000256" key="1">
    <source>
        <dbReference type="ARBA" id="ARBA00007689"/>
    </source>
</evidence>
<dbReference type="InterPro" id="IPR005545">
    <property type="entry name" value="YCII"/>
</dbReference>
<evidence type="ECO:0000313" key="4">
    <source>
        <dbReference type="Proteomes" id="UP000019678"/>
    </source>
</evidence>
<dbReference type="STRING" id="1192034.CAP_8975"/>
<protein>
    <submittedName>
        <fullName evidence="3">Dgpfaetke</fullName>
    </submittedName>
</protein>
<dbReference type="RefSeq" id="WP_044250413.1">
    <property type="nucleotide sequence ID" value="NZ_ASRX01000097.1"/>
</dbReference>
<dbReference type="EMBL" id="ASRX01000097">
    <property type="protein sequence ID" value="EYF00814.1"/>
    <property type="molecule type" value="Genomic_DNA"/>
</dbReference>
<feature type="domain" description="YCII-related" evidence="2">
    <location>
        <begin position="20"/>
        <end position="113"/>
    </location>
</feature>
<comment type="similarity">
    <text evidence="1">Belongs to the YciI family.</text>
</comment>
<dbReference type="Proteomes" id="UP000019678">
    <property type="component" value="Unassembled WGS sequence"/>
</dbReference>
<dbReference type="PANTHER" id="PTHR35174">
    <property type="entry name" value="BLL7171 PROTEIN-RELATED"/>
    <property type="match status" value="1"/>
</dbReference>
<dbReference type="Pfam" id="PF03795">
    <property type="entry name" value="YCII"/>
    <property type="match status" value="1"/>
</dbReference>
<comment type="caution">
    <text evidence="3">The sequence shown here is derived from an EMBL/GenBank/DDBJ whole genome shotgun (WGS) entry which is preliminary data.</text>
</comment>
<accession>A0A017SV03</accession>
<name>A0A017SV03_9BACT</name>
<dbReference type="SUPFAM" id="SSF54909">
    <property type="entry name" value="Dimeric alpha+beta barrel"/>
    <property type="match status" value="1"/>
</dbReference>